<dbReference type="STRING" id="212667.VFDL14_15695"/>
<keyword evidence="1" id="KW-1133">Transmembrane helix</keyword>
<evidence type="ECO:0000259" key="2">
    <source>
        <dbReference type="Pfam" id="PF00535"/>
    </source>
</evidence>
<organism evidence="3 4">
    <name type="scientific">Vibrio fortis</name>
    <dbReference type="NCBI Taxonomy" id="212667"/>
    <lineage>
        <taxon>Bacteria</taxon>
        <taxon>Pseudomonadati</taxon>
        <taxon>Pseudomonadota</taxon>
        <taxon>Gammaproteobacteria</taxon>
        <taxon>Vibrionales</taxon>
        <taxon>Vibrionaceae</taxon>
        <taxon>Vibrio</taxon>
    </lineage>
</organism>
<gene>
    <name evidence="3" type="ORF">VFDL14_15695</name>
</gene>
<dbReference type="SUPFAM" id="SSF53448">
    <property type="entry name" value="Nucleotide-diphospho-sugar transferases"/>
    <property type="match status" value="1"/>
</dbReference>
<dbReference type="Gene3D" id="3.90.550.10">
    <property type="entry name" value="Spore Coat Polysaccharide Biosynthesis Protein SpsA, Chain A"/>
    <property type="match status" value="1"/>
</dbReference>
<sequence>MGENKFNCLIVVCAFNEEKNISRCISSIFTSISKSRYKSCFSVLCVNNSSTDDTGVLVKEMCEEYDKLKYYKIEHDYLCVSRNSYQHLIEFDYIAYVDADGYVENNYITELGVSIEKYRPDILSGPVLEAREGKENILWQLYYDSKLYNEENYLIGANMVFSRKLLDKVQGFPSIFEVRGDESSLLLKIEKEKLDYRRIFNEKMVTFNNFTQSKSEFLRTQYHDGKRSCQISKIREKNHSLNVLHRTCSLIFFALGVSLLPLNYALSLLSFSLSIVPTIFRFRSYYKLMLGKALSNFSISYGTVALTIIMSKFIFDLGFILKLIRNRDKHVEDISSFRVPIIVEKKNV</sequence>
<feature type="domain" description="Glycosyltransferase 2-like" evidence="2">
    <location>
        <begin position="10"/>
        <end position="168"/>
    </location>
</feature>
<keyword evidence="4" id="KW-1185">Reference proteome</keyword>
<evidence type="ECO:0000313" key="3">
    <source>
        <dbReference type="EMBL" id="KDN28691.1"/>
    </source>
</evidence>
<dbReference type="Proteomes" id="UP000027219">
    <property type="component" value="Unassembled WGS sequence"/>
</dbReference>
<reference evidence="3 4" key="1">
    <citation type="submission" date="2014-02" db="EMBL/GenBank/DDBJ databases">
        <title>Vibrio fortis Dalian14 Genome Sequencing.</title>
        <authorList>
            <person name="Wang Y."/>
            <person name="Song L."/>
            <person name="Liu G."/>
            <person name="Ding J."/>
        </authorList>
    </citation>
    <scope>NUCLEOTIDE SEQUENCE [LARGE SCALE GENOMIC DNA]</scope>
    <source>
        <strain evidence="3 4">Dalian14</strain>
    </source>
</reference>
<evidence type="ECO:0000313" key="4">
    <source>
        <dbReference type="Proteomes" id="UP000027219"/>
    </source>
</evidence>
<feature type="transmembrane region" description="Helical" evidence="1">
    <location>
        <begin position="250"/>
        <end position="279"/>
    </location>
</feature>
<dbReference type="Pfam" id="PF00535">
    <property type="entry name" value="Glycos_transf_2"/>
    <property type="match status" value="1"/>
</dbReference>
<dbReference type="OrthoDB" id="9069044at2"/>
<protein>
    <recommendedName>
        <fullName evidence="2">Glycosyltransferase 2-like domain-containing protein</fullName>
    </recommendedName>
</protein>
<dbReference type="InterPro" id="IPR001173">
    <property type="entry name" value="Glyco_trans_2-like"/>
</dbReference>
<name>A0A066UMR8_9VIBR</name>
<comment type="caution">
    <text evidence="3">The sequence shown here is derived from an EMBL/GenBank/DDBJ whole genome shotgun (WGS) entry which is preliminary data.</text>
</comment>
<dbReference type="AlphaFoldDB" id="A0A066UMR8"/>
<dbReference type="EMBL" id="JFFR01000018">
    <property type="protein sequence ID" value="KDN28691.1"/>
    <property type="molecule type" value="Genomic_DNA"/>
</dbReference>
<dbReference type="InterPro" id="IPR029044">
    <property type="entry name" value="Nucleotide-diphossugar_trans"/>
</dbReference>
<proteinExistence type="predicted"/>
<accession>A0A066UMR8</accession>
<feature type="transmembrane region" description="Helical" evidence="1">
    <location>
        <begin position="299"/>
        <end position="321"/>
    </location>
</feature>
<dbReference type="RefSeq" id="WP_032551204.1">
    <property type="nucleotide sequence ID" value="NZ_JFFR01000018.1"/>
</dbReference>
<keyword evidence="1" id="KW-0812">Transmembrane</keyword>
<evidence type="ECO:0000256" key="1">
    <source>
        <dbReference type="SAM" id="Phobius"/>
    </source>
</evidence>
<keyword evidence="1" id="KW-0472">Membrane</keyword>